<comment type="subcellular location">
    <subcellularLocation>
        <location evidence="1">Cell membrane</location>
    </subcellularLocation>
</comment>
<dbReference type="GO" id="GO:0005886">
    <property type="term" value="C:plasma membrane"/>
    <property type="evidence" value="ECO:0007669"/>
    <property type="project" value="UniProtKB-SubCell"/>
</dbReference>
<keyword evidence="3 8" id="KW-0732">Signal</keyword>
<proteinExistence type="predicted"/>
<dbReference type="PANTHER" id="PTHR19433:SF111">
    <property type="entry name" value="T CELL RECEPTOR ALPHA VARIABLE 4"/>
    <property type="match status" value="1"/>
</dbReference>
<dbReference type="AlphaFoldDB" id="A0A6J2RJB1"/>
<dbReference type="GeneID" id="115023444"/>
<dbReference type="PANTHER" id="PTHR19433">
    <property type="entry name" value="T-CELL RECEPTOR ALPHA CHAIN V REGION-RELATED"/>
    <property type="match status" value="1"/>
</dbReference>
<evidence type="ECO:0000256" key="7">
    <source>
        <dbReference type="ARBA" id="ARBA00023180"/>
    </source>
</evidence>
<evidence type="ECO:0000256" key="6">
    <source>
        <dbReference type="ARBA" id="ARBA00023157"/>
    </source>
</evidence>
<protein>
    <submittedName>
        <fullName evidence="11">Uncharacterized protein LOC115023444 isoform X2</fullName>
    </submittedName>
</protein>
<evidence type="ECO:0000256" key="1">
    <source>
        <dbReference type="ARBA" id="ARBA00004236"/>
    </source>
</evidence>
<dbReference type="GO" id="GO:0002376">
    <property type="term" value="P:immune system process"/>
    <property type="evidence" value="ECO:0007669"/>
    <property type="project" value="UniProtKB-KW"/>
</dbReference>
<dbReference type="InterPro" id="IPR007110">
    <property type="entry name" value="Ig-like_dom"/>
</dbReference>
<dbReference type="CDD" id="cd00099">
    <property type="entry name" value="IgV"/>
    <property type="match status" value="1"/>
</dbReference>
<reference evidence="11" key="1">
    <citation type="submission" date="2025-08" db="UniProtKB">
        <authorList>
            <consortium name="RefSeq"/>
        </authorList>
    </citation>
    <scope>IDENTIFICATION</scope>
</reference>
<evidence type="ECO:0000256" key="3">
    <source>
        <dbReference type="ARBA" id="ARBA00022729"/>
    </source>
</evidence>
<evidence type="ECO:0000256" key="2">
    <source>
        <dbReference type="ARBA" id="ARBA00022475"/>
    </source>
</evidence>
<dbReference type="GO" id="GO:0009617">
    <property type="term" value="P:response to bacterium"/>
    <property type="evidence" value="ECO:0007669"/>
    <property type="project" value="TreeGrafter"/>
</dbReference>
<keyword evidence="6" id="KW-1015">Disulfide bond</keyword>
<organism evidence="10 11">
    <name type="scientific">Cottoperca gobio</name>
    <name type="common">Frogmouth</name>
    <name type="synonym">Aphritis gobio</name>
    <dbReference type="NCBI Taxonomy" id="56716"/>
    <lineage>
        <taxon>Eukaryota</taxon>
        <taxon>Metazoa</taxon>
        <taxon>Chordata</taxon>
        <taxon>Craniata</taxon>
        <taxon>Vertebrata</taxon>
        <taxon>Euteleostomi</taxon>
        <taxon>Actinopterygii</taxon>
        <taxon>Neopterygii</taxon>
        <taxon>Teleostei</taxon>
        <taxon>Neoteleostei</taxon>
        <taxon>Acanthomorphata</taxon>
        <taxon>Eupercaria</taxon>
        <taxon>Perciformes</taxon>
        <taxon>Notothenioidei</taxon>
        <taxon>Bovichtidae</taxon>
        <taxon>Cottoperca</taxon>
    </lineage>
</organism>
<dbReference type="InterPro" id="IPR003599">
    <property type="entry name" value="Ig_sub"/>
</dbReference>
<dbReference type="InterPro" id="IPR013783">
    <property type="entry name" value="Ig-like_fold"/>
</dbReference>
<dbReference type="SMART" id="SM00406">
    <property type="entry name" value="IGv"/>
    <property type="match status" value="1"/>
</dbReference>
<name>A0A6J2RJB1_COTGO</name>
<feature type="domain" description="Ig-like" evidence="9">
    <location>
        <begin position="5"/>
        <end position="109"/>
    </location>
</feature>
<gene>
    <name evidence="11" type="primary">LOC115023444</name>
</gene>
<dbReference type="Gene3D" id="2.60.40.10">
    <property type="entry name" value="Immunoglobulins"/>
    <property type="match status" value="1"/>
</dbReference>
<dbReference type="RefSeq" id="XP_029310281.1">
    <property type="nucleotide sequence ID" value="XM_029454421.1"/>
</dbReference>
<sequence>MESFPLITAVLLCRLSWISVSVTQTVEVQPGGEVTLLCTNISSHPTQTDWFRQINRTKPSCISSIHRADTEVSFCDGFQNGKFNMSSNTTTVFLKIKEVDSSDSGLYFCGFYIDKHTVMVGAVYVNVQGNDEYVGEVDLKTKVVIVLAARIKNLQRDVNEKLNTERSKNVGSDDLNCAELRFLHKTIRSRRPTSERQLETHVVYAASR</sequence>
<dbReference type="PROSITE" id="PS50835">
    <property type="entry name" value="IG_LIKE"/>
    <property type="match status" value="1"/>
</dbReference>
<evidence type="ECO:0000256" key="4">
    <source>
        <dbReference type="ARBA" id="ARBA00022859"/>
    </source>
</evidence>
<feature type="signal peptide" evidence="8">
    <location>
        <begin position="1"/>
        <end position="23"/>
    </location>
</feature>
<evidence type="ECO:0000256" key="5">
    <source>
        <dbReference type="ARBA" id="ARBA00023136"/>
    </source>
</evidence>
<dbReference type="SMART" id="SM00409">
    <property type="entry name" value="IG"/>
    <property type="match status" value="1"/>
</dbReference>
<evidence type="ECO:0000313" key="11">
    <source>
        <dbReference type="RefSeq" id="XP_029310281.1"/>
    </source>
</evidence>
<keyword evidence="2" id="KW-1003">Cell membrane</keyword>
<feature type="chain" id="PRO_5026700626" evidence="8">
    <location>
        <begin position="24"/>
        <end position="208"/>
    </location>
</feature>
<dbReference type="InterPro" id="IPR036179">
    <property type="entry name" value="Ig-like_dom_sf"/>
</dbReference>
<keyword evidence="10" id="KW-1185">Reference proteome</keyword>
<evidence type="ECO:0000259" key="9">
    <source>
        <dbReference type="PROSITE" id="PS50835"/>
    </source>
</evidence>
<dbReference type="InterPro" id="IPR052051">
    <property type="entry name" value="TCR_complex_component"/>
</dbReference>
<keyword evidence="7" id="KW-0325">Glycoprotein</keyword>
<dbReference type="InterPro" id="IPR013106">
    <property type="entry name" value="Ig_V-set"/>
</dbReference>
<keyword evidence="4" id="KW-0391">Immunity</keyword>
<dbReference type="Proteomes" id="UP000504630">
    <property type="component" value="Chromosome 18"/>
</dbReference>
<evidence type="ECO:0000313" key="10">
    <source>
        <dbReference type="Proteomes" id="UP000504630"/>
    </source>
</evidence>
<evidence type="ECO:0000256" key="8">
    <source>
        <dbReference type="SAM" id="SignalP"/>
    </source>
</evidence>
<dbReference type="SUPFAM" id="SSF48726">
    <property type="entry name" value="Immunoglobulin"/>
    <property type="match status" value="1"/>
</dbReference>
<accession>A0A6J2RJB1</accession>
<keyword evidence="5" id="KW-0472">Membrane</keyword>
<dbReference type="Pfam" id="PF07686">
    <property type="entry name" value="V-set"/>
    <property type="match status" value="1"/>
</dbReference>